<sequence length="326" mass="35829">MSYQVILQDKYDLTPLVEKITLKDALNQIAYQASIRVAASNDMPSITPGMSIRVSGVPFGKSVKVPLLHPAVVWEVESSNSGTKRFSLVVYDRTIYLDKSEDEYLFPKGQTATQRLHKYAKDWEFQIASLPDTKVQLGKGIYRAQTLYSMMLADLKETAKLGGDLYQLRMTGAGLELFKIGSNPSPYVLDRFIDLTQLRTLEGAVTKVKVMTANENVGSGQEVASKVLAVAEGDTKALGTLQKLVEDDQVKAAGGASKLAKSHLTGIQETFTVNLPDINTIRAGEAVMLRGLKLIVTSVSRDLGNPGNMTLELASFDMVKRRYFLE</sequence>
<gene>
    <name evidence="2" type="ORF">B4V02_19440</name>
</gene>
<dbReference type="AlphaFoldDB" id="A0A222WSP7"/>
<dbReference type="InterPro" id="IPR056937">
    <property type="entry name" value="YqbQ/XkdQ"/>
</dbReference>
<dbReference type="KEGG" id="pkb:B4V02_19440"/>
<organism evidence="2 3">
    <name type="scientific">Paenibacillus kribbensis</name>
    <dbReference type="NCBI Taxonomy" id="172713"/>
    <lineage>
        <taxon>Bacteria</taxon>
        <taxon>Bacillati</taxon>
        <taxon>Bacillota</taxon>
        <taxon>Bacilli</taxon>
        <taxon>Bacillales</taxon>
        <taxon>Paenibacillaceae</taxon>
        <taxon>Paenibacillus</taxon>
    </lineage>
</organism>
<dbReference type="EMBL" id="CP020028">
    <property type="protein sequence ID" value="ASR48713.1"/>
    <property type="molecule type" value="Genomic_DNA"/>
</dbReference>
<evidence type="ECO:0000313" key="3">
    <source>
        <dbReference type="Proteomes" id="UP000214666"/>
    </source>
</evidence>
<name>A0A222WSP7_9BACL</name>
<dbReference type="OrthoDB" id="2651947at2"/>
<evidence type="ECO:0000259" key="1">
    <source>
        <dbReference type="Pfam" id="PF24032"/>
    </source>
</evidence>
<protein>
    <submittedName>
        <fullName evidence="2">Phage portal protein</fullName>
    </submittedName>
</protein>
<evidence type="ECO:0000313" key="2">
    <source>
        <dbReference type="EMBL" id="ASR48713.1"/>
    </source>
</evidence>
<keyword evidence="3" id="KW-1185">Reference proteome</keyword>
<dbReference type="RefSeq" id="WP_094156019.1">
    <property type="nucleotide sequence ID" value="NZ_CP020028.1"/>
</dbReference>
<feature type="domain" description="YqbQ/XkdQ" evidence="1">
    <location>
        <begin position="73"/>
        <end position="290"/>
    </location>
</feature>
<dbReference type="Proteomes" id="UP000214666">
    <property type="component" value="Chromosome"/>
</dbReference>
<accession>A0A222WSP7</accession>
<proteinExistence type="predicted"/>
<reference evidence="2 3" key="1">
    <citation type="submission" date="2017-03" db="EMBL/GenBank/DDBJ databases">
        <title>Complete genome sequence of Paenibacillus Kribbensis producing bioflocculants.</title>
        <authorList>
            <person name="Lee H.-G."/>
            <person name="Oh H.-M."/>
        </authorList>
    </citation>
    <scope>NUCLEOTIDE SEQUENCE [LARGE SCALE GENOMIC DNA]</scope>
    <source>
        <strain evidence="2 3">AM49</strain>
    </source>
</reference>
<dbReference type="Pfam" id="PF24032">
    <property type="entry name" value="YQBQ"/>
    <property type="match status" value="1"/>
</dbReference>